<dbReference type="EMBL" id="KN835300">
    <property type="protein sequence ID" value="KIK40498.1"/>
    <property type="molecule type" value="Genomic_DNA"/>
</dbReference>
<gene>
    <name evidence="2" type="ORF">CY34DRAFT_107730</name>
</gene>
<sequence>MPSLESYAGVKELCENVLNMFDACFSQGDTPILKDARGYGTALIKFSRKHPKGMVELQSTDQGTERWRKFWKSWHDDTEYLSLKVVECQNSYENMRWKRDYLLHKEKLCTAMEMIVPDGVGWIWGATFAPRRDLETANMFRFITSHFIKAKNFNAAGDAFILFSGFSGHDHSPQDLIPFFQRGKLLHGALCVALRVARAALDNPAITWDSKFQDAVVKAICPQNGRDNKFTNANRLLNFPDWPEDGYSHLAGSPLSDIQCILLLVLPPPLFNNPTDYISFCSTLIFHLHSNKSKNSKLKPIALRRACQLGQDLAKIDAEMVNQQIRDIVPSKFFPALLEAVADSSDRNNYLRLIFAFASSRSWLPRLHKDDLIKWCIKISLELQKLKFPGPHSFYPFGILLRIQHAHPEQAAFGAIKSDQWWNIMKMAWHGASRGNLFQDVLKDVIESFGELVVFTEEYLPRKEEELQSFLECLGHARANTQLGEHILPRTGRMAKYEVDRLEYEDCDERSKLRFQVVLESTHPDAQIMITVHPEWSIKVDQSKTLHQQVLQDNRSPASAPVCSETPDSTRIPPVTSHMSDCAKRIAPRFKPFLSLGSKHRFAMKNILKRNDSTIVFSPTGAFQ</sequence>
<feature type="region of interest" description="Disordered" evidence="1">
    <location>
        <begin position="553"/>
        <end position="576"/>
    </location>
</feature>
<name>A0A0D0BA89_9AGAM</name>
<protein>
    <submittedName>
        <fullName evidence="2">Uncharacterized protein</fullName>
    </submittedName>
</protein>
<dbReference type="HOGENOM" id="CLU_438166_0_0_1"/>
<keyword evidence="3" id="KW-1185">Reference proteome</keyword>
<evidence type="ECO:0000313" key="3">
    <source>
        <dbReference type="Proteomes" id="UP000054485"/>
    </source>
</evidence>
<dbReference type="AlphaFoldDB" id="A0A0D0BA89"/>
<proteinExistence type="predicted"/>
<dbReference type="Proteomes" id="UP000054485">
    <property type="component" value="Unassembled WGS sequence"/>
</dbReference>
<dbReference type="InParanoid" id="A0A0D0BA89"/>
<reference evidence="3" key="2">
    <citation type="submission" date="2015-01" db="EMBL/GenBank/DDBJ databases">
        <title>Evolutionary Origins and Diversification of the Mycorrhizal Mutualists.</title>
        <authorList>
            <consortium name="DOE Joint Genome Institute"/>
            <consortium name="Mycorrhizal Genomics Consortium"/>
            <person name="Kohler A."/>
            <person name="Kuo A."/>
            <person name="Nagy L.G."/>
            <person name="Floudas D."/>
            <person name="Copeland A."/>
            <person name="Barry K.W."/>
            <person name="Cichocki N."/>
            <person name="Veneault-Fourrey C."/>
            <person name="LaButti K."/>
            <person name="Lindquist E.A."/>
            <person name="Lipzen A."/>
            <person name="Lundell T."/>
            <person name="Morin E."/>
            <person name="Murat C."/>
            <person name="Riley R."/>
            <person name="Ohm R."/>
            <person name="Sun H."/>
            <person name="Tunlid A."/>
            <person name="Henrissat B."/>
            <person name="Grigoriev I.V."/>
            <person name="Hibbett D.S."/>
            <person name="Martin F."/>
        </authorList>
    </citation>
    <scope>NUCLEOTIDE SEQUENCE [LARGE SCALE GENOMIC DNA]</scope>
    <source>
        <strain evidence="3">UH-Slu-Lm8-n1</strain>
    </source>
</reference>
<dbReference type="OrthoDB" id="2675275at2759"/>
<organism evidence="2 3">
    <name type="scientific">Suillus luteus UH-Slu-Lm8-n1</name>
    <dbReference type="NCBI Taxonomy" id="930992"/>
    <lineage>
        <taxon>Eukaryota</taxon>
        <taxon>Fungi</taxon>
        <taxon>Dikarya</taxon>
        <taxon>Basidiomycota</taxon>
        <taxon>Agaricomycotina</taxon>
        <taxon>Agaricomycetes</taxon>
        <taxon>Agaricomycetidae</taxon>
        <taxon>Boletales</taxon>
        <taxon>Suillineae</taxon>
        <taxon>Suillaceae</taxon>
        <taxon>Suillus</taxon>
    </lineage>
</organism>
<accession>A0A0D0BA89</accession>
<reference evidence="2 3" key="1">
    <citation type="submission" date="2014-04" db="EMBL/GenBank/DDBJ databases">
        <authorList>
            <consortium name="DOE Joint Genome Institute"/>
            <person name="Kuo A."/>
            <person name="Ruytinx J."/>
            <person name="Rineau F."/>
            <person name="Colpaert J."/>
            <person name="Kohler A."/>
            <person name="Nagy L.G."/>
            <person name="Floudas D."/>
            <person name="Copeland A."/>
            <person name="Barry K.W."/>
            <person name="Cichocki N."/>
            <person name="Veneault-Fourrey C."/>
            <person name="LaButti K."/>
            <person name="Lindquist E.A."/>
            <person name="Lipzen A."/>
            <person name="Lundell T."/>
            <person name="Morin E."/>
            <person name="Murat C."/>
            <person name="Sun H."/>
            <person name="Tunlid A."/>
            <person name="Henrissat B."/>
            <person name="Grigoriev I.V."/>
            <person name="Hibbett D.S."/>
            <person name="Martin F."/>
            <person name="Nordberg H.P."/>
            <person name="Cantor M.N."/>
            <person name="Hua S.X."/>
        </authorList>
    </citation>
    <scope>NUCLEOTIDE SEQUENCE [LARGE SCALE GENOMIC DNA]</scope>
    <source>
        <strain evidence="2 3">UH-Slu-Lm8-n1</strain>
    </source>
</reference>
<evidence type="ECO:0000256" key="1">
    <source>
        <dbReference type="SAM" id="MobiDB-lite"/>
    </source>
</evidence>
<evidence type="ECO:0000313" key="2">
    <source>
        <dbReference type="EMBL" id="KIK40498.1"/>
    </source>
</evidence>